<sequence>MSNMMQNGNESDVRKMDAAYSIAAGALSNILEIDQFLSWRELQFIISLSSTVNDANHSSWITNAAGVKYSNHYGFGRLNVANAVNFAKTFPGLPSELFLESENIYEDPVIPSCRGSPLNFSHTITKKIKVVENVFLIIETTHAKIGDIIIELISPSGTRVVVNNIADTQPINDEMGVYGFNVRAFLGENGIGTWNIIIYSTGCIPMGRVHRTKLQVFGCDSINDILNVQKRLIRTSSKNTEIDSQPIRPSHSNLYKESQSCSLSLKNFHANSVLNSSDYISFQLSSINGLKNQPAVLYYSIESDNPLKTLLGFKQFESAGQINNFKMLPPHNLAGKANITFHVNIINVTKGIDSCSCGPFSITSLNYSSHQYIKLDKNMNYSIPYFTDSYESSLALFTLVNYETKEMIFRFSDHNSGYIDIKIDETQNISKGILSVQVLSAFPQNPCSLLIQSFYISKISSHDDFSNFTFNESICPIIPGLNYKQNDAAITKPLPTITQTLAPSPTNSITKNKDSSDSNSANIKSIVITVSSIFSVVTVFTAVGVTVIVIKIHRDDERAPNQYKDDIEEPAINL</sequence>
<dbReference type="AlphaFoldDB" id="A2FDF7"/>
<keyword evidence="4" id="KW-0812">Transmembrane</keyword>
<keyword evidence="4" id="KW-1133">Transmembrane helix</keyword>
<dbReference type="InParanoid" id="A2FDF7"/>
<dbReference type="SUPFAM" id="SSF52743">
    <property type="entry name" value="Subtilisin-like"/>
    <property type="match status" value="1"/>
</dbReference>
<dbReference type="EMBL" id="DS113731">
    <property type="protein sequence ID" value="EAX97071.1"/>
    <property type="molecule type" value="Genomic_DNA"/>
</dbReference>
<dbReference type="Gene3D" id="2.60.120.260">
    <property type="entry name" value="Galactose-binding domain-like"/>
    <property type="match status" value="1"/>
</dbReference>
<dbReference type="RefSeq" id="XP_001310001.1">
    <property type="nucleotide sequence ID" value="XM_001310000.1"/>
</dbReference>
<dbReference type="Gene3D" id="3.40.50.200">
    <property type="entry name" value="Peptidase S8/S53 domain"/>
    <property type="match status" value="1"/>
</dbReference>
<name>A2FDF7_TRIV3</name>
<dbReference type="GO" id="GO:0016020">
    <property type="term" value="C:membrane"/>
    <property type="evidence" value="ECO:0000318"/>
    <property type="project" value="GO_Central"/>
</dbReference>
<evidence type="ECO:0000256" key="2">
    <source>
        <dbReference type="ARBA" id="ARBA00022801"/>
    </source>
</evidence>
<dbReference type="InterPro" id="IPR002884">
    <property type="entry name" value="P_dom"/>
</dbReference>
<dbReference type="Pfam" id="PF01483">
    <property type="entry name" value="P_proprotein"/>
    <property type="match status" value="1"/>
</dbReference>
<feature type="domain" description="P/Homo B" evidence="5">
    <location>
        <begin position="89"/>
        <end position="222"/>
    </location>
</feature>
<dbReference type="InterPro" id="IPR008979">
    <property type="entry name" value="Galactose-bd-like_sf"/>
</dbReference>
<keyword evidence="2" id="KW-0378">Hydrolase</keyword>
<evidence type="ECO:0000256" key="1">
    <source>
        <dbReference type="ARBA" id="ARBA00022670"/>
    </source>
</evidence>
<dbReference type="STRING" id="5722.A2FDF7"/>
<keyword evidence="7" id="KW-1185">Reference proteome</keyword>
<evidence type="ECO:0000313" key="6">
    <source>
        <dbReference type="EMBL" id="EAX97071.1"/>
    </source>
</evidence>
<dbReference type="VEuPathDB" id="TrichDB:TVAGG3_0681550"/>
<dbReference type="VEuPathDB" id="TrichDB:TVAG_197000"/>
<dbReference type="PANTHER" id="PTHR42884">
    <property type="entry name" value="PROPROTEIN CONVERTASE SUBTILISIN/KEXIN-RELATED"/>
    <property type="match status" value="1"/>
</dbReference>
<keyword evidence="3" id="KW-0720">Serine protease</keyword>
<dbReference type="GO" id="GO:0016485">
    <property type="term" value="P:protein processing"/>
    <property type="evidence" value="ECO:0000318"/>
    <property type="project" value="GO_Central"/>
</dbReference>
<evidence type="ECO:0000259" key="5">
    <source>
        <dbReference type="PROSITE" id="PS51829"/>
    </source>
</evidence>
<keyword evidence="1" id="KW-0645">Protease</keyword>
<keyword evidence="4" id="KW-0472">Membrane</keyword>
<reference evidence="6" key="1">
    <citation type="submission" date="2006-10" db="EMBL/GenBank/DDBJ databases">
        <authorList>
            <person name="Amadeo P."/>
            <person name="Zhao Q."/>
            <person name="Wortman J."/>
            <person name="Fraser-Liggett C."/>
            <person name="Carlton J."/>
        </authorList>
    </citation>
    <scope>NUCLEOTIDE SEQUENCE</scope>
    <source>
        <strain evidence="6">G3</strain>
    </source>
</reference>
<protein>
    <submittedName>
        <fullName evidence="6">p-domain proprotein convertase, putative</fullName>
    </submittedName>
</protein>
<organism evidence="6 7">
    <name type="scientific">Trichomonas vaginalis (strain ATCC PRA-98 / G3)</name>
    <dbReference type="NCBI Taxonomy" id="412133"/>
    <lineage>
        <taxon>Eukaryota</taxon>
        <taxon>Metamonada</taxon>
        <taxon>Parabasalia</taxon>
        <taxon>Trichomonadida</taxon>
        <taxon>Trichomonadidae</taxon>
        <taxon>Trichomonas</taxon>
    </lineage>
</organism>
<dbReference type="KEGG" id="tva:4754837"/>
<dbReference type="eggNOG" id="KOG3525">
    <property type="taxonomic scope" value="Eukaryota"/>
</dbReference>
<dbReference type="SUPFAM" id="SSF49785">
    <property type="entry name" value="Galactose-binding domain-like"/>
    <property type="match status" value="1"/>
</dbReference>
<feature type="transmembrane region" description="Helical" evidence="4">
    <location>
        <begin position="526"/>
        <end position="550"/>
    </location>
</feature>
<dbReference type="GO" id="GO:0004252">
    <property type="term" value="F:serine-type endopeptidase activity"/>
    <property type="evidence" value="ECO:0000318"/>
    <property type="project" value="GO_Central"/>
</dbReference>
<evidence type="ECO:0000256" key="4">
    <source>
        <dbReference type="SAM" id="Phobius"/>
    </source>
</evidence>
<dbReference type="InterPro" id="IPR036852">
    <property type="entry name" value="Peptidase_S8/S53_dom_sf"/>
</dbReference>
<accession>A2FDF7</accession>
<dbReference type="PANTHER" id="PTHR42884:SF14">
    <property type="entry name" value="NEUROENDOCRINE CONVERTASE 1"/>
    <property type="match status" value="1"/>
</dbReference>
<evidence type="ECO:0000313" key="7">
    <source>
        <dbReference type="Proteomes" id="UP000001542"/>
    </source>
</evidence>
<evidence type="ECO:0000256" key="3">
    <source>
        <dbReference type="ARBA" id="ARBA00022825"/>
    </source>
</evidence>
<dbReference type="PROSITE" id="PS51829">
    <property type="entry name" value="P_HOMO_B"/>
    <property type="match status" value="1"/>
</dbReference>
<gene>
    <name evidence="6" type="ORF">TVAG_197000</name>
</gene>
<dbReference type="SMR" id="A2FDF7"/>
<reference evidence="6" key="2">
    <citation type="journal article" date="2007" name="Science">
        <title>Draft genome sequence of the sexually transmitted pathogen Trichomonas vaginalis.</title>
        <authorList>
            <person name="Carlton J.M."/>
            <person name="Hirt R.P."/>
            <person name="Silva J.C."/>
            <person name="Delcher A.L."/>
            <person name="Schatz M."/>
            <person name="Zhao Q."/>
            <person name="Wortman J.R."/>
            <person name="Bidwell S.L."/>
            <person name="Alsmark U.C.M."/>
            <person name="Besteiro S."/>
            <person name="Sicheritz-Ponten T."/>
            <person name="Noel C.J."/>
            <person name="Dacks J.B."/>
            <person name="Foster P.G."/>
            <person name="Simillion C."/>
            <person name="Van de Peer Y."/>
            <person name="Miranda-Saavedra D."/>
            <person name="Barton G.J."/>
            <person name="Westrop G.D."/>
            <person name="Mueller S."/>
            <person name="Dessi D."/>
            <person name="Fiori P.L."/>
            <person name="Ren Q."/>
            <person name="Paulsen I."/>
            <person name="Zhang H."/>
            <person name="Bastida-Corcuera F.D."/>
            <person name="Simoes-Barbosa A."/>
            <person name="Brown M.T."/>
            <person name="Hayes R.D."/>
            <person name="Mukherjee M."/>
            <person name="Okumura C.Y."/>
            <person name="Schneider R."/>
            <person name="Smith A.J."/>
            <person name="Vanacova S."/>
            <person name="Villalvazo M."/>
            <person name="Haas B.J."/>
            <person name="Pertea M."/>
            <person name="Feldblyum T.V."/>
            <person name="Utterback T.R."/>
            <person name="Shu C.L."/>
            <person name="Osoegawa K."/>
            <person name="de Jong P.J."/>
            <person name="Hrdy I."/>
            <person name="Horvathova L."/>
            <person name="Zubacova Z."/>
            <person name="Dolezal P."/>
            <person name="Malik S.B."/>
            <person name="Logsdon J.M. Jr."/>
            <person name="Henze K."/>
            <person name="Gupta A."/>
            <person name="Wang C.C."/>
            <person name="Dunne R.L."/>
            <person name="Upcroft J.A."/>
            <person name="Upcroft P."/>
            <person name="White O."/>
            <person name="Salzberg S.L."/>
            <person name="Tang P."/>
            <person name="Chiu C.-H."/>
            <person name="Lee Y.-S."/>
            <person name="Embley T.M."/>
            <person name="Coombs G.H."/>
            <person name="Mottram J.C."/>
            <person name="Tachezy J."/>
            <person name="Fraser-Liggett C.M."/>
            <person name="Johnson P.J."/>
        </authorList>
    </citation>
    <scope>NUCLEOTIDE SEQUENCE [LARGE SCALE GENOMIC DNA]</scope>
    <source>
        <strain evidence="6">G3</strain>
    </source>
</reference>
<dbReference type="OrthoDB" id="300641at2759"/>
<dbReference type="Proteomes" id="UP000001542">
    <property type="component" value="Unassembled WGS sequence"/>
</dbReference>
<proteinExistence type="predicted"/>